<dbReference type="NCBIfam" id="TIGR00732">
    <property type="entry name" value="dprA"/>
    <property type="match status" value="1"/>
</dbReference>
<dbReference type="PANTHER" id="PTHR43022:SF1">
    <property type="entry name" value="PROTEIN SMF"/>
    <property type="match status" value="1"/>
</dbReference>
<dbReference type="Gene3D" id="1.10.10.10">
    <property type="entry name" value="Winged helix-like DNA-binding domain superfamily/Winged helix DNA-binding domain"/>
    <property type="match status" value="1"/>
</dbReference>
<dbReference type="SUPFAM" id="SSF102405">
    <property type="entry name" value="MCP/YpsA-like"/>
    <property type="match status" value="1"/>
</dbReference>
<protein>
    <submittedName>
        <fullName evidence="4">DNA-processing protein DprA</fullName>
    </submittedName>
</protein>
<dbReference type="Proteomes" id="UP000664904">
    <property type="component" value="Chromosome"/>
</dbReference>
<reference evidence="4" key="1">
    <citation type="submission" date="2021-03" db="EMBL/GenBank/DDBJ databases">
        <title>Complete Genome of Pseudoalteromonas xiamenensis STKMTI.2, a new potential marine bacterium producing anti-Vibrio compounds.</title>
        <authorList>
            <person name="Handayani D.P."/>
            <person name="Isnansetyo A."/>
            <person name="Istiqomah I."/>
            <person name="Jumina J."/>
        </authorList>
    </citation>
    <scope>NUCLEOTIDE SEQUENCE</scope>
    <source>
        <strain evidence="4">STKMTI.2</strain>
    </source>
</reference>
<dbReference type="InterPro" id="IPR003488">
    <property type="entry name" value="DprA"/>
</dbReference>
<dbReference type="KEGG" id="pxi:J5O05_10260"/>
<keyword evidence="5" id="KW-1185">Reference proteome</keyword>
<feature type="domain" description="DprA winged helix" evidence="3">
    <location>
        <begin position="242"/>
        <end position="285"/>
    </location>
</feature>
<comment type="similarity">
    <text evidence="1">Belongs to the DprA/Smf family.</text>
</comment>
<gene>
    <name evidence="4" type="primary">dprA</name>
    <name evidence="4" type="ORF">J5O05_10260</name>
</gene>
<name>A0A975DJW3_9GAMM</name>
<evidence type="ECO:0000259" key="2">
    <source>
        <dbReference type="Pfam" id="PF02481"/>
    </source>
</evidence>
<dbReference type="AlphaFoldDB" id="A0A975DJW3"/>
<organism evidence="4 5">
    <name type="scientific">Pseudoalteromonas xiamenensis</name>
    <dbReference type="NCBI Taxonomy" id="882626"/>
    <lineage>
        <taxon>Bacteria</taxon>
        <taxon>Pseudomonadati</taxon>
        <taxon>Pseudomonadota</taxon>
        <taxon>Gammaproteobacteria</taxon>
        <taxon>Alteromonadales</taxon>
        <taxon>Pseudoalteromonadaceae</taxon>
        <taxon>Pseudoalteromonas</taxon>
    </lineage>
</organism>
<feature type="domain" description="Smf/DprA SLOG" evidence="2">
    <location>
        <begin position="13"/>
        <end position="219"/>
    </location>
</feature>
<evidence type="ECO:0000259" key="3">
    <source>
        <dbReference type="Pfam" id="PF17782"/>
    </source>
</evidence>
<evidence type="ECO:0000313" key="5">
    <source>
        <dbReference type="Proteomes" id="UP000664904"/>
    </source>
</evidence>
<dbReference type="PANTHER" id="PTHR43022">
    <property type="entry name" value="PROTEIN SMF"/>
    <property type="match status" value="1"/>
</dbReference>
<evidence type="ECO:0000313" key="4">
    <source>
        <dbReference type="EMBL" id="QTH72889.1"/>
    </source>
</evidence>
<evidence type="ECO:0000256" key="1">
    <source>
        <dbReference type="ARBA" id="ARBA00006525"/>
    </source>
</evidence>
<dbReference type="Pfam" id="PF17782">
    <property type="entry name" value="WHD_DprA"/>
    <property type="match status" value="1"/>
</dbReference>
<proteinExistence type="inferred from homology"/>
<sequence length="294" mass="32197">MVEIDAKQIQWVGLFDEAYPTRLKEISLPPLILFYFGDVSLLQAPQLAIVGTRNPTVSGKETAYEFAFRCAEAGLTITSGLALGVDTSAHQGALAAKCKTVAVLGTGVDVIYPKRNQSLYRDIIGAGLVVSEFLPGTVPKPEHFPRRNRIVSGLSLGTLVVEAEIKSGSLITARYALEQNREVFAVPGSIRNSMAQGCHYLIKQGAKLCENAEDILSEFALFYENRLYINVEPTNKMVEACPVLNCLGYEATSIDALQLRTQWPIEELTARLLDLELEDKVAKVAEGYMKVARG</sequence>
<dbReference type="InterPro" id="IPR036388">
    <property type="entry name" value="WH-like_DNA-bd_sf"/>
</dbReference>
<accession>A0A975DJW3</accession>
<dbReference type="InterPro" id="IPR041614">
    <property type="entry name" value="DprA_WH"/>
</dbReference>
<dbReference type="Gene3D" id="3.40.50.450">
    <property type="match status" value="1"/>
</dbReference>
<dbReference type="EMBL" id="CP072133">
    <property type="protein sequence ID" value="QTH72889.1"/>
    <property type="molecule type" value="Genomic_DNA"/>
</dbReference>
<dbReference type="GO" id="GO:0009294">
    <property type="term" value="P:DNA-mediated transformation"/>
    <property type="evidence" value="ECO:0007669"/>
    <property type="project" value="InterPro"/>
</dbReference>
<dbReference type="Pfam" id="PF02481">
    <property type="entry name" value="DNA_processg_A"/>
    <property type="match status" value="1"/>
</dbReference>
<dbReference type="InterPro" id="IPR057666">
    <property type="entry name" value="DrpA_SLOG"/>
</dbReference>